<protein>
    <submittedName>
        <fullName evidence="1">Biotin/lipoyl-binding protein</fullName>
    </submittedName>
</protein>
<dbReference type="Gene3D" id="2.40.420.20">
    <property type="match status" value="1"/>
</dbReference>
<comment type="caution">
    <text evidence="1">The sequence shown here is derived from an EMBL/GenBank/DDBJ whole genome shotgun (WGS) entry which is preliminary data.</text>
</comment>
<dbReference type="Gene3D" id="2.40.50.100">
    <property type="match status" value="1"/>
</dbReference>
<evidence type="ECO:0000313" key="1">
    <source>
        <dbReference type="EMBL" id="NQX46503.1"/>
    </source>
</evidence>
<dbReference type="PANTHER" id="PTHR30469:SF15">
    <property type="entry name" value="HLYD FAMILY OF SECRETION PROTEINS"/>
    <property type="match status" value="1"/>
</dbReference>
<evidence type="ECO:0000313" key="2">
    <source>
        <dbReference type="Proteomes" id="UP000711047"/>
    </source>
</evidence>
<dbReference type="RefSeq" id="WP_173134247.1">
    <property type="nucleotide sequence ID" value="NZ_JABMKX010000007.1"/>
</dbReference>
<dbReference type="PANTHER" id="PTHR30469">
    <property type="entry name" value="MULTIDRUG RESISTANCE PROTEIN MDTA"/>
    <property type="match status" value="1"/>
</dbReference>
<gene>
    <name evidence="1" type="ORF">HQN87_14265</name>
</gene>
<accession>A0ABX2DR66</accession>
<reference evidence="1 2" key="1">
    <citation type="submission" date="2020-05" db="EMBL/GenBank/DDBJ databases">
        <title>Paenibacillus glebae, sp. nov., Paenibacillus humi sp. nov., Paenibacillus pedi sp. nov., Paenibacillus terrestris sp. nov. and Paenibacillus terricola sp. nov., isolated from a forest top soil sample.</title>
        <authorList>
            <person name="Qi S."/>
            <person name="Carlier A."/>
            <person name="Cnockaert M."/>
            <person name="Vandamme P."/>
        </authorList>
    </citation>
    <scope>NUCLEOTIDE SEQUENCE [LARGE SCALE GENOMIC DNA]</scope>
    <source>
        <strain evidence="1 2">LMG 29502</strain>
    </source>
</reference>
<dbReference type="SUPFAM" id="SSF111369">
    <property type="entry name" value="HlyD-like secretion proteins"/>
    <property type="match status" value="1"/>
</dbReference>
<proteinExistence type="predicted"/>
<sequence>MEITGVPADRRRKKRIRTAFLLLLGVLLFFTFFSNTLQSLTLPKVTTVQPESRSLEFTLEGSGMLRPVSEVQLLNSSGWKVRQILVKEGDKVKKGQQLILYDSQTAESELQDEVSLLDKQKILQQTLQDQFIQTYLEGDELQIRKARREIEAGKLDQATQARKIAGMRDQLARQQQLLAPFDGIVTQVNAIPGMLSAGEPDLVLSSSSEGYQFDFMADAELLSSLGVSLGEKIEVEVHPSEGQQARPLQGQVAEIKTVQARTGSSSGEENGRAVEIPQRNVFIRLAEDSLKGGEQVQVKLKKPSLQEGLVVPDKAIHQAGERSFVYKIEEQRGALGNDFVAREVQIRSLTTNGVDSLIQTDTLYEDELIILESSEPLQDGNRVRLQ</sequence>
<dbReference type="Proteomes" id="UP000711047">
    <property type="component" value="Unassembled WGS sequence"/>
</dbReference>
<name>A0ABX2DR66_9BACL</name>
<keyword evidence="2" id="KW-1185">Reference proteome</keyword>
<dbReference type="EMBL" id="JABMKX010000007">
    <property type="protein sequence ID" value="NQX46503.1"/>
    <property type="molecule type" value="Genomic_DNA"/>
</dbReference>
<organism evidence="1 2">
    <name type="scientific">Paenibacillus tritici</name>
    <dbReference type="NCBI Taxonomy" id="1873425"/>
    <lineage>
        <taxon>Bacteria</taxon>
        <taxon>Bacillati</taxon>
        <taxon>Bacillota</taxon>
        <taxon>Bacilli</taxon>
        <taxon>Bacillales</taxon>
        <taxon>Paenibacillaceae</taxon>
        <taxon>Paenibacillus</taxon>
    </lineage>
</organism>